<dbReference type="AlphaFoldDB" id="A0A6N7L1R0"/>
<dbReference type="Pfam" id="PF13602">
    <property type="entry name" value="ADH_zinc_N_2"/>
    <property type="match status" value="1"/>
</dbReference>
<sequence>MKAMAQRTWKAGERLELVELPTPEPRKGEVRVGVQAIGVNPVDWKMRSYGPLRLAARLLGPKPPVVVGVDFAGVVDAVGPGVVGFSPGDRVVGGTDFSRGQRGSYADTVVVREDQLWPVPDSVDIAVAAALPVSGVTARMAVVDLGRIRRERPGDRRVLVLGASGAVGQLALQIAKLEGAFVAGVCSAKNADLVVGLGADAVLDYGRGDALVQARAHAPFHLVIDCVGSYSGAGCRALLSSRGRHIMVAGDDPAAVAQMLVAPSRSRGILGRPTGRRLEPLVAAVADRSLQVAIARTLPLTAAEEAHRLSRSGRMTGKLILLP</sequence>
<reference evidence="2 3" key="1">
    <citation type="submission" date="2019-09" db="EMBL/GenBank/DDBJ databases">
        <title>Genome Sequences of Streptomyces kaniharaensis ATCC 21070.</title>
        <authorList>
            <person name="Zhu W."/>
            <person name="De Crecy-Lagard V."/>
            <person name="Richards N.G."/>
        </authorList>
    </citation>
    <scope>NUCLEOTIDE SEQUENCE [LARGE SCALE GENOMIC DNA]</scope>
    <source>
        <strain evidence="2 3">SF-557</strain>
    </source>
</reference>
<evidence type="ECO:0000313" key="3">
    <source>
        <dbReference type="Proteomes" id="UP000450000"/>
    </source>
</evidence>
<dbReference type="OrthoDB" id="3727682at2"/>
<gene>
    <name evidence="2" type="ORF">F7Q99_26515</name>
</gene>
<dbReference type="Pfam" id="PF08240">
    <property type="entry name" value="ADH_N"/>
    <property type="match status" value="1"/>
</dbReference>
<dbReference type="Gene3D" id="3.40.50.720">
    <property type="entry name" value="NAD(P)-binding Rossmann-like Domain"/>
    <property type="match status" value="1"/>
</dbReference>
<dbReference type="InterPro" id="IPR011032">
    <property type="entry name" value="GroES-like_sf"/>
</dbReference>
<dbReference type="InterPro" id="IPR013154">
    <property type="entry name" value="ADH-like_N"/>
</dbReference>
<dbReference type="SMART" id="SM00829">
    <property type="entry name" value="PKS_ER"/>
    <property type="match status" value="1"/>
</dbReference>
<dbReference type="InterPro" id="IPR052733">
    <property type="entry name" value="Chloroplast_QOR"/>
</dbReference>
<dbReference type="Gene3D" id="3.90.180.10">
    <property type="entry name" value="Medium-chain alcohol dehydrogenases, catalytic domain"/>
    <property type="match status" value="1"/>
</dbReference>
<evidence type="ECO:0000313" key="2">
    <source>
        <dbReference type="EMBL" id="MQS15723.1"/>
    </source>
</evidence>
<dbReference type="EMBL" id="WBOF01000001">
    <property type="protein sequence ID" value="MQS15723.1"/>
    <property type="molecule type" value="Genomic_DNA"/>
</dbReference>
<dbReference type="InterPro" id="IPR036291">
    <property type="entry name" value="NAD(P)-bd_dom_sf"/>
</dbReference>
<feature type="domain" description="Enoyl reductase (ER)" evidence="1">
    <location>
        <begin position="12"/>
        <end position="321"/>
    </location>
</feature>
<dbReference type="PANTHER" id="PTHR44013:SF1">
    <property type="entry name" value="ZINC-TYPE ALCOHOL DEHYDROGENASE-LIKE PROTEIN C16A3.02C"/>
    <property type="match status" value="1"/>
</dbReference>
<dbReference type="RefSeq" id="WP_153465394.1">
    <property type="nucleotide sequence ID" value="NZ_WBOF01000001.1"/>
</dbReference>
<evidence type="ECO:0000259" key="1">
    <source>
        <dbReference type="SMART" id="SM00829"/>
    </source>
</evidence>
<accession>A0A6N7L1R0</accession>
<name>A0A6N7L1R0_9ACTN</name>
<dbReference type="PANTHER" id="PTHR44013">
    <property type="entry name" value="ZINC-TYPE ALCOHOL DEHYDROGENASE-LIKE PROTEIN C16A3.02C"/>
    <property type="match status" value="1"/>
</dbReference>
<comment type="caution">
    <text evidence="2">The sequence shown here is derived from an EMBL/GenBank/DDBJ whole genome shotgun (WGS) entry which is preliminary data.</text>
</comment>
<dbReference type="SUPFAM" id="SSF50129">
    <property type="entry name" value="GroES-like"/>
    <property type="match status" value="1"/>
</dbReference>
<dbReference type="InterPro" id="IPR020843">
    <property type="entry name" value="ER"/>
</dbReference>
<proteinExistence type="predicted"/>
<organism evidence="2 3">
    <name type="scientific">Streptomyces kaniharaensis</name>
    <dbReference type="NCBI Taxonomy" id="212423"/>
    <lineage>
        <taxon>Bacteria</taxon>
        <taxon>Bacillati</taxon>
        <taxon>Actinomycetota</taxon>
        <taxon>Actinomycetes</taxon>
        <taxon>Kitasatosporales</taxon>
        <taxon>Streptomycetaceae</taxon>
        <taxon>Streptomyces</taxon>
    </lineage>
</organism>
<keyword evidence="3" id="KW-1185">Reference proteome</keyword>
<dbReference type="Proteomes" id="UP000450000">
    <property type="component" value="Unassembled WGS sequence"/>
</dbReference>
<dbReference type="SUPFAM" id="SSF51735">
    <property type="entry name" value="NAD(P)-binding Rossmann-fold domains"/>
    <property type="match status" value="1"/>
</dbReference>
<dbReference type="GO" id="GO:0016491">
    <property type="term" value="F:oxidoreductase activity"/>
    <property type="evidence" value="ECO:0007669"/>
    <property type="project" value="InterPro"/>
</dbReference>
<dbReference type="CDD" id="cd08267">
    <property type="entry name" value="MDR1"/>
    <property type="match status" value="1"/>
</dbReference>
<protein>
    <submittedName>
        <fullName evidence="2">NAD(P)-dependent alcohol dehydrogenase</fullName>
    </submittedName>
</protein>